<dbReference type="AlphaFoldDB" id="A0AAW5KD45"/>
<dbReference type="InterPro" id="IPR038493">
    <property type="entry name" value="MqsR_sf"/>
</dbReference>
<evidence type="ECO:0000313" key="1">
    <source>
        <dbReference type="EMBL" id="MCQ4948624.1"/>
    </source>
</evidence>
<name>A0AAW5KD45_9FIRM</name>
<sequence>MGNQANAQDISAFLAKMKRQVSAGKYDFVPRRKNMQALAQHGLTISDAKDEIFSLVVGDYYKGPKQDLDPLRPGDIWEFKKNIDGRQFYIKVKIVQVNGEDIVKCLGFHEDDFA</sequence>
<protein>
    <submittedName>
        <fullName evidence="1">Type II toxin-antitoxin system MqsR family toxin</fullName>
    </submittedName>
</protein>
<accession>A0AAW5KD45</accession>
<dbReference type="Proteomes" id="UP001205063">
    <property type="component" value="Unassembled WGS sequence"/>
</dbReference>
<dbReference type="EMBL" id="JANGAB010000001">
    <property type="protein sequence ID" value="MCQ4948624.1"/>
    <property type="molecule type" value="Genomic_DNA"/>
</dbReference>
<dbReference type="Gene3D" id="3.30.2310.40">
    <property type="match status" value="1"/>
</dbReference>
<dbReference type="RefSeq" id="WP_224775347.1">
    <property type="nucleotide sequence ID" value="NZ_JANGAB010000001.1"/>
</dbReference>
<proteinExistence type="predicted"/>
<evidence type="ECO:0000313" key="2">
    <source>
        <dbReference type="Proteomes" id="UP001205063"/>
    </source>
</evidence>
<reference evidence="1" key="1">
    <citation type="submission" date="2022-06" db="EMBL/GenBank/DDBJ databases">
        <title>Isolation of gut microbiota from human fecal samples.</title>
        <authorList>
            <person name="Pamer E.G."/>
            <person name="Barat B."/>
            <person name="Waligurski E."/>
            <person name="Medina S."/>
            <person name="Paddock L."/>
            <person name="Mostad J."/>
        </authorList>
    </citation>
    <scope>NUCLEOTIDE SEQUENCE</scope>
    <source>
        <strain evidence="1">DFI.7.96</strain>
    </source>
</reference>
<organism evidence="1 2">
    <name type="scientific">Bittarella massiliensis</name>
    <name type="common">ex Durand et al. 2017</name>
    <dbReference type="NCBI Taxonomy" id="1720313"/>
    <lineage>
        <taxon>Bacteria</taxon>
        <taxon>Bacillati</taxon>
        <taxon>Bacillota</taxon>
        <taxon>Clostridia</taxon>
        <taxon>Eubacteriales</taxon>
        <taxon>Oscillospiraceae</taxon>
        <taxon>Bittarella (ex Durand et al. 2017)</taxon>
    </lineage>
</organism>
<gene>
    <name evidence="1" type="ORF">NE646_02925</name>
</gene>
<comment type="caution">
    <text evidence="1">The sequence shown here is derived from an EMBL/GenBank/DDBJ whole genome shotgun (WGS) entry which is preliminary data.</text>
</comment>